<accession>A0A7G2C9A5</accession>
<keyword evidence="4" id="KW-0560">Oxidoreductase</keyword>
<name>A0A7G2C9A5_9TRYP</name>
<dbReference type="InterPro" id="IPR001433">
    <property type="entry name" value="OxRdtase_FAD/NAD-bd"/>
</dbReference>
<dbReference type="VEuPathDB" id="TriTrypDB:ADEAN_000204300"/>
<keyword evidence="3" id="KW-0274">FAD</keyword>
<organism evidence="6 7">
    <name type="scientific">Angomonas deanei</name>
    <dbReference type="NCBI Taxonomy" id="59799"/>
    <lineage>
        <taxon>Eukaryota</taxon>
        <taxon>Discoba</taxon>
        <taxon>Euglenozoa</taxon>
        <taxon>Kinetoplastea</taxon>
        <taxon>Metakinetoplastina</taxon>
        <taxon>Trypanosomatida</taxon>
        <taxon>Trypanosomatidae</taxon>
        <taxon>Strigomonadinae</taxon>
        <taxon>Angomonas</taxon>
    </lineage>
</organism>
<dbReference type="Pfam" id="PF00175">
    <property type="entry name" value="NAD_binding_1"/>
    <property type="match status" value="1"/>
</dbReference>
<evidence type="ECO:0000256" key="2">
    <source>
        <dbReference type="ARBA" id="ARBA00022630"/>
    </source>
</evidence>
<dbReference type="SUPFAM" id="SSF52343">
    <property type="entry name" value="Ferredoxin reductase-like, C-terminal NADP-linked domain"/>
    <property type="match status" value="1"/>
</dbReference>
<keyword evidence="7" id="KW-1185">Reference proteome</keyword>
<feature type="domain" description="Oxidoreductase FAD/NAD(P)-binding" evidence="5">
    <location>
        <begin position="1"/>
        <end position="99"/>
    </location>
</feature>
<proteinExistence type="predicted"/>
<dbReference type="Gene3D" id="3.40.50.80">
    <property type="entry name" value="Nucleotide-binding domain of ferredoxin-NADP reductase (FNR) module"/>
    <property type="match status" value="1"/>
</dbReference>
<dbReference type="AlphaFoldDB" id="A0A7G2C9A5"/>
<evidence type="ECO:0000256" key="4">
    <source>
        <dbReference type="ARBA" id="ARBA00023002"/>
    </source>
</evidence>
<dbReference type="GO" id="GO:0016491">
    <property type="term" value="F:oxidoreductase activity"/>
    <property type="evidence" value="ECO:0007669"/>
    <property type="project" value="UniProtKB-KW"/>
</dbReference>
<comment type="cofactor">
    <cofactor evidence="1">
        <name>FAD</name>
        <dbReference type="ChEBI" id="CHEBI:57692"/>
    </cofactor>
</comment>
<dbReference type="OrthoDB" id="10252157at2759"/>
<gene>
    <name evidence="6" type="ORF">ADEAN_000204300</name>
</gene>
<evidence type="ECO:0000259" key="5">
    <source>
        <dbReference type="Pfam" id="PF00175"/>
    </source>
</evidence>
<dbReference type="InterPro" id="IPR039261">
    <property type="entry name" value="FNR_nucleotide-bd"/>
</dbReference>
<dbReference type="Proteomes" id="UP000515908">
    <property type="component" value="Chromosome 03"/>
</dbReference>
<evidence type="ECO:0000256" key="1">
    <source>
        <dbReference type="ARBA" id="ARBA00001974"/>
    </source>
</evidence>
<sequence>MLQIIRAALSRPYVDHIESIRLIYAAEDEGELTYREQLQRYMEENPDKLSVAFVLNSPPEGWVGGVGYVVQGTLQKYLQPPEKDMLIAICGPPVMQDGVVRALHRLGYNEKLVHTVDEETLL</sequence>
<dbReference type="InterPro" id="IPR001834">
    <property type="entry name" value="CBR-like"/>
</dbReference>
<evidence type="ECO:0000313" key="7">
    <source>
        <dbReference type="Proteomes" id="UP000515908"/>
    </source>
</evidence>
<keyword evidence="2" id="KW-0285">Flavoprotein</keyword>
<protein>
    <submittedName>
        <fullName evidence="6">Oxidoreductase NAD-binding domain containing protein, putative</fullName>
    </submittedName>
</protein>
<dbReference type="PANTHER" id="PTHR19370">
    <property type="entry name" value="NADH-CYTOCHROME B5 REDUCTASE"/>
    <property type="match status" value="1"/>
</dbReference>
<reference evidence="6 7" key="1">
    <citation type="submission" date="2020-08" db="EMBL/GenBank/DDBJ databases">
        <authorList>
            <person name="Newling K."/>
            <person name="Davey J."/>
            <person name="Forrester S."/>
        </authorList>
    </citation>
    <scope>NUCLEOTIDE SEQUENCE [LARGE SCALE GENOMIC DNA]</scope>
    <source>
        <strain evidence="7">Crithidia deanei Carvalho (ATCC PRA-265)</strain>
    </source>
</reference>
<evidence type="ECO:0000256" key="3">
    <source>
        <dbReference type="ARBA" id="ARBA00022827"/>
    </source>
</evidence>
<dbReference type="EMBL" id="LR877147">
    <property type="protein sequence ID" value="CAD2214592.1"/>
    <property type="molecule type" value="Genomic_DNA"/>
</dbReference>
<evidence type="ECO:0000313" key="6">
    <source>
        <dbReference type="EMBL" id="CAD2214592.1"/>
    </source>
</evidence>